<evidence type="ECO:0000256" key="9">
    <source>
        <dbReference type="SAM" id="MobiDB-lite"/>
    </source>
</evidence>
<gene>
    <name evidence="10" type="ORF">EV356DRAFT_534616</name>
</gene>
<name>A0A6A6H467_VIRVR</name>
<protein>
    <submittedName>
        <fullName evidence="10">WD40 repeat-like protein</fullName>
    </submittedName>
</protein>
<evidence type="ECO:0000256" key="6">
    <source>
        <dbReference type="ARBA" id="ARBA00023163"/>
    </source>
</evidence>
<dbReference type="PROSITE" id="PS50294">
    <property type="entry name" value="WD_REPEATS_REGION"/>
    <property type="match status" value="1"/>
</dbReference>
<dbReference type="Proteomes" id="UP000800092">
    <property type="component" value="Unassembled WGS sequence"/>
</dbReference>
<keyword evidence="4 8" id="KW-0853">WD repeat</keyword>
<feature type="compositionally biased region" description="Polar residues" evidence="9">
    <location>
        <begin position="152"/>
        <end position="164"/>
    </location>
</feature>
<dbReference type="GO" id="GO:0003723">
    <property type="term" value="F:RNA binding"/>
    <property type="evidence" value="ECO:0007669"/>
    <property type="project" value="InterPro"/>
</dbReference>
<dbReference type="InterPro" id="IPR001680">
    <property type="entry name" value="WD40_rpt"/>
</dbReference>
<evidence type="ECO:0000256" key="3">
    <source>
        <dbReference type="ARBA" id="ARBA00022552"/>
    </source>
</evidence>
<feature type="compositionally biased region" description="Basic and acidic residues" evidence="9">
    <location>
        <begin position="88"/>
        <end position="98"/>
    </location>
</feature>
<keyword evidence="11" id="KW-1185">Reference proteome</keyword>
<feature type="region of interest" description="Disordered" evidence="9">
    <location>
        <begin position="1030"/>
        <end position="1073"/>
    </location>
</feature>
<dbReference type="OrthoDB" id="4096at2759"/>
<dbReference type="AlphaFoldDB" id="A0A6A6H467"/>
<dbReference type="PANTHER" id="PTHR44215:SF1">
    <property type="entry name" value="WD REPEAT-CONTAINING PROTEIN 75"/>
    <property type="match status" value="1"/>
</dbReference>
<keyword evidence="7" id="KW-0539">Nucleus</keyword>
<dbReference type="PROSITE" id="PS50082">
    <property type="entry name" value="WD_REPEATS_2"/>
    <property type="match status" value="1"/>
</dbReference>
<evidence type="ECO:0000256" key="8">
    <source>
        <dbReference type="PROSITE-ProRule" id="PRU00221"/>
    </source>
</evidence>
<feature type="compositionally biased region" description="Basic and acidic residues" evidence="9">
    <location>
        <begin position="1"/>
        <end position="10"/>
    </location>
</feature>
<keyword evidence="6" id="KW-0804">Transcription</keyword>
<keyword evidence="2" id="KW-0690">Ribosome biogenesis</keyword>
<feature type="compositionally biased region" description="Basic and acidic residues" evidence="9">
    <location>
        <begin position="110"/>
        <end position="123"/>
    </location>
</feature>
<feature type="compositionally biased region" description="Basic and acidic residues" evidence="9">
    <location>
        <begin position="22"/>
        <end position="39"/>
    </location>
</feature>
<accession>A0A6A6H467</accession>
<keyword evidence="5" id="KW-0677">Repeat</keyword>
<reference evidence="10" key="1">
    <citation type="journal article" date="2020" name="Stud. Mycol.">
        <title>101 Dothideomycetes genomes: a test case for predicting lifestyles and emergence of pathogens.</title>
        <authorList>
            <person name="Haridas S."/>
            <person name="Albert R."/>
            <person name="Binder M."/>
            <person name="Bloem J."/>
            <person name="Labutti K."/>
            <person name="Salamov A."/>
            <person name="Andreopoulos B."/>
            <person name="Baker S."/>
            <person name="Barry K."/>
            <person name="Bills G."/>
            <person name="Bluhm B."/>
            <person name="Cannon C."/>
            <person name="Castanera R."/>
            <person name="Culley D."/>
            <person name="Daum C."/>
            <person name="Ezra D."/>
            <person name="Gonzalez J."/>
            <person name="Henrissat B."/>
            <person name="Kuo A."/>
            <person name="Liang C."/>
            <person name="Lipzen A."/>
            <person name="Lutzoni F."/>
            <person name="Magnuson J."/>
            <person name="Mondo S."/>
            <person name="Nolan M."/>
            <person name="Ohm R."/>
            <person name="Pangilinan J."/>
            <person name="Park H.-J."/>
            <person name="Ramirez L."/>
            <person name="Alfaro M."/>
            <person name="Sun H."/>
            <person name="Tritt A."/>
            <person name="Yoshinaga Y."/>
            <person name="Zwiers L.-H."/>
            <person name="Turgeon B."/>
            <person name="Goodwin S."/>
            <person name="Spatafora J."/>
            <person name="Crous P."/>
            <person name="Grigoriev I."/>
        </authorList>
    </citation>
    <scope>NUCLEOTIDE SEQUENCE</scope>
    <source>
        <strain evidence="10">Tuck. ex Michener</strain>
    </source>
</reference>
<dbReference type="SMART" id="SM00320">
    <property type="entry name" value="WD40"/>
    <property type="match status" value="4"/>
</dbReference>
<evidence type="ECO:0000256" key="2">
    <source>
        <dbReference type="ARBA" id="ARBA00022517"/>
    </source>
</evidence>
<dbReference type="GO" id="GO:2000234">
    <property type="term" value="P:positive regulation of rRNA processing"/>
    <property type="evidence" value="ECO:0007669"/>
    <property type="project" value="TreeGrafter"/>
</dbReference>
<dbReference type="GO" id="GO:0006364">
    <property type="term" value="P:rRNA processing"/>
    <property type="evidence" value="ECO:0007669"/>
    <property type="project" value="UniProtKB-KW"/>
</dbReference>
<sequence>MSAPAETEKKQTKRKRSSKTKSVAEGHERKRLKSDHGSVPHENATVNTVNGGEEGQDEEAVDQTNGLPKSETEKSQHQSHGSKPSAAQERKRESDAKGKKINGFGPQSKELQRGPEKASREESSLSSQGPGPEEDERPSDERKQNIFEATDTPETTGLNLQVSRPSILERSASPQDREIVGSNEISKAKSKQKKPKPGKLAGRKQHWKMTESLAGRFIHHDPIFSPDERHASCFCDSINVSSSVLVRTLPASKAGVSAFALSAANANNIYIATTDGVVFLWNWVTGTRLGRWELQDRIAGIWASIEPSAEEDTVFTIDRSRQSKHYTITVHRLRYGSDASKTTSVTLLQSQQKIQGLKVLHQGEVIIAFFSRSLVLGQLNRQEDPSFEAKAYVWREMDCFNEITAFDARVVPNRKGKSKDYKKSTDIFVDVVIGTIEGPIFIYSDLLNKLISHSQKKPGKPQSSYLDSKRFHWHRQAVGTVKWSRDGNYLISGGTETVLVLWQLETMKKQFLPHLTAEIESLVVSPSGAAYAVRLTDNSLIVLSTSELKAKTHVAGIQAQGFIHKAGPTRAPKTVTTLVRSSKDPLDSIARTPATFSPLATHHLLLAVPSCQPTNSGDTSRLPAPYLQTFNIRTAHHVARQALTRNNATNFNIGPEGNRLDEPNVKMLRVSCDGKWLATVDKWVPFMLDTDFLATNRSTAREEQARRREVYLKFWRWNEKEENWMLETRVDAPHQAFDGMSAGNVDDLVSDPKRVGFSTVGEDGVVRIWRPRTTYPNNRTIRGVHPGGVVNWSCQSSSRLVRNQDLYRVQDGGLGASSSLRARLACSPDGSVLAACQSPQDEAEGSLLHLIDTNSGAISYLRTIPTAGWILGVGLLDKHVVVLSNRLVVWDPVEDVLVYDYDIDLDHFTKFQRKHFCHIATSPSDGTFALALSHVRSSPERRFNGSLPEHTTSCNVLVFRPTDPNPIFASKLSQLVTALIPGPQSRGFAIIDASAELRILTESTTISVPTGQPIVGPNESLAELEEIDEAQTSDPLRRLLGEENNEASRDLVLRSDRPRTDDETNDRENGDPIVRSEKLADILDAPSSSGFLPVRDMFNLVVGLYAQKPRTLSEGGPLET</sequence>
<dbReference type="GO" id="GO:0045943">
    <property type="term" value="P:positive regulation of transcription by RNA polymerase I"/>
    <property type="evidence" value="ECO:0007669"/>
    <property type="project" value="InterPro"/>
</dbReference>
<keyword evidence="3" id="KW-0698">rRNA processing</keyword>
<dbReference type="PANTHER" id="PTHR44215">
    <property type="entry name" value="WD REPEAT-CONTAINING PROTEIN 75"/>
    <property type="match status" value="1"/>
</dbReference>
<evidence type="ECO:0000313" key="10">
    <source>
        <dbReference type="EMBL" id="KAF2232510.1"/>
    </source>
</evidence>
<organism evidence="10 11">
    <name type="scientific">Viridothelium virens</name>
    <name type="common">Speckled blister lichen</name>
    <name type="synonym">Trypethelium virens</name>
    <dbReference type="NCBI Taxonomy" id="1048519"/>
    <lineage>
        <taxon>Eukaryota</taxon>
        <taxon>Fungi</taxon>
        <taxon>Dikarya</taxon>
        <taxon>Ascomycota</taxon>
        <taxon>Pezizomycotina</taxon>
        <taxon>Dothideomycetes</taxon>
        <taxon>Dothideomycetes incertae sedis</taxon>
        <taxon>Trypetheliales</taxon>
        <taxon>Trypetheliaceae</taxon>
        <taxon>Viridothelium</taxon>
    </lineage>
</organism>
<dbReference type="SUPFAM" id="SSF50978">
    <property type="entry name" value="WD40 repeat-like"/>
    <property type="match status" value="1"/>
</dbReference>
<proteinExistence type="predicted"/>
<evidence type="ECO:0000256" key="7">
    <source>
        <dbReference type="ARBA" id="ARBA00023242"/>
    </source>
</evidence>
<evidence type="ECO:0000256" key="5">
    <source>
        <dbReference type="ARBA" id="ARBA00022737"/>
    </source>
</evidence>
<dbReference type="Pfam" id="PF23869">
    <property type="entry name" value="Beta-prop_WDR75_1st"/>
    <property type="match status" value="1"/>
</dbReference>
<feature type="compositionally biased region" description="Basic and acidic residues" evidence="9">
    <location>
        <begin position="1035"/>
        <end position="1073"/>
    </location>
</feature>
<evidence type="ECO:0000313" key="11">
    <source>
        <dbReference type="Proteomes" id="UP000800092"/>
    </source>
</evidence>
<dbReference type="EMBL" id="ML991815">
    <property type="protein sequence ID" value="KAF2232510.1"/>
    <property type="molecule type" value="Genomic_DNA"/>
</dbReference>
<comment type="subcellular location">
    <subcellularLocation>
        <location evidence="1">Nucleus</location>
        <location evidence="1">Nucleolus</location>
    </subcellularLocation>
</comment>
<dbReference type="SUPFAM" id="SSF50952">
    <property type="entry name" value="Soluble quinoprotein glucose dehydrogenase"/>
    <property type="match status" value="1"/>
</dbReference>
<dbReference type="InterPro" id="IPR015943">
    <property type="entry name" value="WD40/YVTN_repeat-like_dom_sf"/>
</dbReference>
<dbReference type="InterPro" id="IPR011041">
    <property type="entry name" value="Quinoprot_gluc/sorb_DH_b-prop"/>
</dbReference>
<dbReference type="InterPro" id="IPR053826">
    <property type="entry name" value="WDR75"/>
</dbReference>
<dbReference type="Gene3D" id="2.130.10.10">
    <property type="entry name" value="YVTN repeat-like/Quinoprotein amine dehydrogenase"/>
    <property type="match status" value="2"/>
</dbReference>
<evidence type="ECO:0000256" key="4">
    <source>
        <dbReference type="ARBA" id="ARBA00022574"/>
    </source>
</evidence>
<dbReference type="InterPro" id="IPR036322">
    <property type="entry name" value="WD40_repeat_dom_sf"/>
</dbReference>
<dbReference type="GO" id="GO:0032040">
    <property type="term" value="C:small-subunit processome"/>
    <property type="evidence" value="ECO:0007669"/>
    <property type="project" value="InterPro"/>
</dbReference>
<feature type="repeat" description="WD" evidence="8">
    <location>
        <begin position="471"/>
        <end position="512"/>
    </location>
</feature>
<evidence type="ECO:0000256" key="1">
    <source>
        <dbReference type="ARBA" id="ARBA00004604"/>
    </source>
</evidence>
<feature type="region of interest" description="Disordered" evidence="9">
    <location>
        <begin position="1"/>
        <end position="205"/>
    </location>
</feature>
<feature type="compositionally biased region" description="Basic residues" evidence="9">
    <location>
        <begin position="188"/>
        <end position="205"/>
    </location>
</feature>